<keyword evidence="2" id="KW-1185">Reference proteome</keyword>
<reference evidence="1 2" key="1">
    <citation type="journal article" date="2016" name="Sci. Rep.">
        <title>Metabolic traits of an uncultured archaeal lineage -MSBL1- from brine pools of the Red Sea.</title>
        <authorList>
            <person name="Mwirichia R."/>
            <person name="Alam I."/>
            <person name="Rashid M."/>
            <person name="Vinu M."/>
            <person name="Ba-Alawi W."/>
            <person name="Anthony Kamau A."/>
            <person name="Kamanda Ngugi D."/>
            <person name="Goker M."/>
            <person name="Klenk H.P."/>
            <person name="Bajic V."/>
            <person name="Stingl U."/>
        </authorList>
    </citation>
    <scope>NUCLEOTIDE SEQUENCE [LARGE SCALE GENOMIC DNA]</scope>
    <source>
        <strain evidence="1">SCGC-AAA382C18</strain>
    </source>
</reference>
<evidence type="ECO:0000313" key="2">
    <source>
        <dbReference type="Proteomes" id="UP000070404"/>
    </source>
</evidence>
<comment type="caution">
    <text evidence="1">The sequence shown here is derived from an EMBL/GenBank/DDBJ whole genome shotgun (WGS) entry which is preliminary data.</text>
</comment>
<accession>A0A133VID8</accession>
<organism evidence="1 2">
    <name type="scientific">candidate division MSBL1 archaeon SCGC-AAA382C18</name>
    <dbReference type="NCBI Taxonomy" id="1698281"/>
    <lineage>
        <taxon>Archaea</taxon>
        <taxon>Methanobacteriati</taxon>
        <taxon>Methanobacteriota</taxon>
        <taxon>candidate division MSBL1</taxon>
    </lineage>
</organism>
<protein>
    <submittedName>
        <fullName evidence="1">NADH:ubiquinone oxidoreductase</fullName>
    </submittedName>
</protein>
<feature type="non-terminal residue" evidence="1">
    <location>
        <position position="1"/>
    </location>
</feature>
<dbReference type="AlphaFoldDB" id="A0A133VID8"/>
<keyword evidence="1" id="KW-0830">Ubiquinone</keyword>
<proteinExistence type="predicted"/>
<sequence>DSCCVNEGTKCWGCRGLIDDPNENAHQEVLDEYGLTAEEIIKEFNLYFAWQKEAREKEKEEEEDE</sequence>
<dbReference type="Proteomes" id="UP000070404">
    <property type="component" value="Unassembled WGS sequence"/>
</dbReference>
<name>A0A133VID8_9EURY</name>
<gene>
    <name evidence="1" type="ORF">AKJ52_02450</name>
</gene>
<evidence type="ECO:0000313" key="1">
    <source>
        <dbReference type="EMBL" id="KXB06215.1"/>
    </source>
</evidence>
<dbReference type="EMBL" id="LHYF01000046">
    <property type="protein sequence ID" value="KXB06215.1"/>
    <property type="molecule type" value="Genomic_DNA"/>
</dbReference>